<feature type="compositionally biased region" description="Polar residues" evidence="1">
    <location>
        <begin position="142"/>
        <end position="156"/>
    </location>
</feature>
<name>A0AAN7TAY2_9PEZI</name>
<gene>
    <name evidence="2" type="ORF">LTR62_007500</name>
</gene>
<organism evidence="2 3">
    <name type="scientific">Meristemomyces frigidus</name>
    <dbReference type="NCBI Taxonomy" id="1508187"/>
    <lineage>
        <taxon>Eukaryota</taxon>
        <taxon>Fungi</taxon>
        <taxon>Dikarya</taxon>
        <taxon>Ascomycota</taxon>
        <taxon>Pezizomycotina</taxon>
        <taxon>Dothideomycetes</taxon>
        <taxon>Dothideomycetidae</taxon>
        <taxon>Mycosphaerellales</taxon>
        <taxon>Teratosphaeriaceae</taxon>
        <taxon>Meristemomyces</taxon>
    </lineage>
</organism>
<dbReference type="AlphaFoldDB" id="A0AAN7TAY2"/>
<feature type="region of interest" description="Disordered" evidence="1">
    <location>
        <begin position="139"/>
        <end position="205"/>
    </location>
</feature>
<dbReference type="EMBL" id="JAVRRL010000070">
    <property type="protein sequence ID" value="KAK5109138.1"/>
    <property type="molecule type" value="Genomic_DNA"/>
</dbReference>
<protein>
    <submittedName>
        <fullName evidence="2">Uncharacterized protein</fullName>
    </submittedName>
</protein>
<evidence type="ECO:0000313" key="2">
    <source>
        <dbReference type="EMBL" id="KAK5109138.1"/>
    </source>
</evidence>
<proteinExistence type="predicted"/>
<reference evidence="2" key="1">
    <citation type="submission" date="2023-08" db="EMBL/GenBank/DDBJ databases">
        <title>Black Yeasts Isolated from many extreme environments.</title>
        <authorList>
            <person name="Coleine C."/>
            <person name="Stajich J.E."/>
            <person name="Selbmann L."/>
        </authorList>
    </citation>
    <scope>NUCLEOTIDE SEQUENCE</scope>
    <source>
        <strain evidence="2">CCFEE 5401</strain>
    </source>
</reference>
<feature type="region of interest" description="Disordered" evidence="1">
    <location>
        <begin position="72"/>
        <end position="98"/>
    </location>
</feature>
<comment type="caution">
    <text evidence="2">The sequence shown here is derived from an EMBL/GenBank/DDBJ whole genome shotgun (WGS) entry which is preliminary data.</text>
</comment>
<evidence type="ECO:0000313" key="3">
    <source>
        <dbReference type="Proteomes" id="UP001310890"/>
    </source>
</evidence>
<accession>A0AAN7TAY2</accession>
<dbReference type="Proteomes" id="UP001310890">
    <property type="component" value="Unassembled WGS sequence"/>
</dbReference>
<feature type="compositionally biased region" description="Polar residues" evidence="1">
    <location>
        <begin position="164"/>
        <end position="173"/>
    </location>
</feature>
<evidence type="ECO:0000256" key="1">
    <source>
        <dbReference type="SAM" id="MobiDB-lite"/>
    </source>
</evidence>
<sequence>MILGEKLSSPPQTPIELAASFQPSPREPAYTAMTTYKPAVFYPQKKQRTAVIEEGSVRSRERQAPLARLLNDTAPTRYAESSNGTSWPHRPSDGKTDVPEYRRYSVQMTGSPTQRASDPSERDSLSMHYWGGAQRTEKIDSSQHYYTPDQTPTTEAFNRDLPPTATQPSNSDHTLLLPRALPRRPSYHGPIPHDPNNNNNNNNNIAQMPIKTAMDFSGTSASDLTTKSMRIDPFEPLGFDGMDQNMLDASGEVNWESWDELVRQFGMDVDTTFDRRPGDLGGVEGVWDLGPDTNAGGDRGRLPGGSMQAGTLHMNGIRKPGMGGDGFW</sequence>